<reference evidence="2" key="1">
    <citation type="submission" date="2020-08" db="EMBL/GenBank/DDBJ databases">
        <title>Genome public.</title>
        <authorList>
            <person name="Liu C."/>
            <person name="Sun Q."/>
        </authorList>
    </citation>
    <scope>NUCLEOTIDE SEQUENCE</scope>
    <source>
        <strain evidence="2">NSJ-52</strain>
    </source>
</reference>
<sequence length="128" mass="12831">MEDILKVAAVAIVAAICAVVVKKNVQELGMVLALAAGVLILTFALGAIGSVRDVLDTLAETAGLEPAVLAPVIKTVGIAIITRVTAEVCRDAKESGIAAFVETAGAAAALFVALPLVQAVLNTVTGLL</sequence>
<name>A0A8J6JJF6_9FIRM</name>
<keyword evidence="1" id="KW-1133">Transmembrane helix</keyword>
<keyword evidence="1" id="KW-0472">Membrane</keyword>
<dbReference type="EMBL" id="JACOPQ010000002">
    <property type="protein sequence ID" value="MBC5735839.1"/>
    <property type="molecule type" value="Genomic_DNA"/>
</dbReference>
<gene>
    <name evidence="2" type="ORF">H8S62_02280</name>
</gene>
<accession>A0A8J6JJF6</accession>
<dbReference type="InterPro" id="IPR025664">
    <property type="entry name" value="Spore_III_AC/AD"/>
</dbReference>
<keyword evidence="3" id="KW-1185">Reference proteome</keyword>
<evidence type="ECO:0000313" key="2">
    <source>
        <dbReference type="EMBL" id="MBC5735839.1"/>
    </source>
</evidence>
<dbReference type="RefSeq" id="WP_155146473.1">
    <property type="nucleotide sequence ID" value="NZ_JACOPQ010000002.1"/>
</dbReference>
<keyword evidence="1" id="KW-0812">Transmembrane</keyword>
<dbReference type="Proteomes" id="UP000607645">
    <property type="component" value="Unassembled WGS sequence"/>
</dbReference>
<proteinExistence type="predicted"/>
<feature type="transmembrane region" description="Helical" evidence="1">
    <location>
        <begin position="98"/>
        <end position="121"/>
    </location>
</feature>
<feature type="transmembrane region" description="Helical" evidence="1">
    <location>
        <begin position="28"/>
        <end position="48"/>
    </location>
</feature>
<evidence type="ECO:0000313" key="3">
    <source>
        <dbReference type="Proteomes" id="UP000607645"/>
    </source>
</evidence>
<comment type="caution">
    <text evidence="2">The sequence shown here is derived from an EMBL/GenBank/DDBJ whole genome shotgun (WGS) entry which is preliminary data.</text>
</comment>
<feature type="transmembrane region" description="Helical" evidence="1">
    <location>
        <begin position="6"/>
        <end position="21"/>
    </location>
</feature>
<dbReference type="Pfam" id="PF06686">
    <property type="entry name" value="SpoIIIAC"/>
    <property type="match status" value="2"/>
</dbReference>
<organism evidence="2 3">
    <name type="scientific">Lawsonibacter faecis</name>
    <dbReference type="NCBI Taxonomy" id="2763052"/>
    <lineage>
        <taxon>Bacteria</taxon>
        <taxon>Bacillati</taxon>
        <taxon>Bacillota</taxon>
        <taxon>Clostridia</taxon>
        <taxon>Eubacteriales</taxon>
        <taxon>Oscillospiraceae</taxon>
        <taxon>Lawsonibacter</taxon>
    </lineage>
</organism>
<evidence type="ECO:0000256" key="1">
    <source>
        <dbReference type="SAM" id="Phobius"/>
    </source>
</evidence>
<dbReference type="AlphaFoldDB" id="A0A8J6JJF6"/>
<feature type="transmembrane region" description="Helical" evidence="1">
    <location>
        <begin position="68"/>
        <end position="86"/>
    </location>
</feature>
<protein>
    <submittedName>
        <fullName evidence="2">Stage III sporulation protein AD</fullName>
    </submittedName>
</protein>